<evidence type="ECO:0000313" key="7">
    <source>
        <dbReference type="Proteomes" id="UP000728032"/>
    </source>
</evidence>
<accession>A0A7R9LNH7</accession>
<evidence type="ECO:0000256" key="3">
    <source>
        <dbReference type="ARBA" id="ARBA00022704"/>
    </source>
</evidence>
<sequence>MNTYIVLSLLFVGLNAFPMTTPDSDSVGDVKDVDPNQPEVKEAISFAFNVIHSSIDSTHAIAMGKVLKAQSQVVSGEKFYITLEVNETDCAKHVTDLKPCKVIRSEVCTSVVLSRHWDPTDKNQILSFSCNGI</sequence>
<dbReference type="CDD" id="cd00042">
    <property type="entry name" value="CY"/>
    <property type="match status" value="1"/>
</dbReference>
<dbReference type="EMBL" id="CAJPVJ010001844">
    <property type="protein sequence ID" value="CAG2165396.1"/>
    <property type="molecule type" value="Genomic_DNA"/>
</dbReference>
<feature type="domain" description="Cystatin" evidence="5">
    <location>
        <begin position="25"/>
        <end position="131"/>
    </location>
</feature>
<name>A0A7R9LNH7_9ACAR</name>
<feature type="chain" id="PRO_5035592139" description="Cystatin domain-containing protein" evidence="4">
    <location>
        <begin position="17"/>
        <end position="133"/>
    </location>
</feature>
<evidence type="ECO:0000259" key="5">
    <source>
        <dbReference type="SMART" id="SM00043"/>
    </source>
</evidence>
<dbReference type="InterPro" id="IPR046350">
    <property type="entry name" value="Cystatin_sf"/>
</dbReference>
<dbReference type="InterPro" id="IPR018073">
    <property type="entry name" value="Prot_inh_cystat_CS"/>
</dbReference>
<protein>
    <recommendedName>
        <fullName evidence="5">Cystatin domain-containing protein</fullName>
    </recommendedName>
</protein>
<evidence type="ECO:0000313" key="6">
    <source>
        <dbReference type="EMBL" id="CAD7644923.1"/>
    </source>
</evidence>
<reference evidence="6" key="1">
    <citation type="submission" date="2020-11" db="EMBL/GenBank/DDBJ databases">
        <authorList>
            <person name="Tran Van P."/>
        </authorList>
    </citation>
    <scope>NUCLEOTIDE SEQUENCE</scope>
</reference>
<dbReference type="GO" id="GO:0005615">
    <property type="term" value="C:extracellular space"/>
    <property type="evidence" value="ECO:0007669"/>
    <property type="project" value="TreeGrafter"/>
</dbReference>
<dbReference type="PROSITE" id="PS00287">
    <property type="entry name" value="CYSTATIN"/>
    <property type="match status" value="1"/>
</dbReference>
<comment type="similarity">
    <text evidence="1">Belongs to the cystatin family.</text>
</comment>
<keyword evidence="3" id="KW-0789">Thiol protease inhibitor</keyword>
<dbReference type="AlphaFoldDB" id="A0A7R9LNH7"/>
<proteinExistence type="inferred from homology"/>
<dbReference type="EMBL" id="OC916669">
    <property type="protein sequence ID" value="CAD7644923.1"/>
    <property type="molecule type" value="Genomic_DNA"/>
</dbReference>
<dbReference type="PANTHER" id="PTHR46186:SF2">
    <property type="entry name" value="CYSTATIN"/>
    <property type="match status" value="1"/>
</dbReference>
<evidence type="ECO:0000256" key="4">
    <source>
        <dbReference type="SAM" id="SignalP"/>
    </source>
</evidence>
<feature type="signal peptide" evidence="4">
    <location>
        <begin position="1"/>
        <end position="16"/>
    </location>
</feature>
<dbReference type="GO" id="GO:0004869">
    <property type="term" value="F:cysteine-type endopeptidase inhibitor activity"/>
    <property type="evidence" value="ECO:0007669"/>
    <property type="project" value="UniProtKB-KW"/>
</dbReference>
<dbReference type="InterPro" id="IPR000010">
    <property type="entry name" value="Cystatin_dom"/>
</dbReference>
<dbReference type="GO" id="GO:0031982">
    <property type="term" value="C:vesicle"/>
    <property type="evidence" value="ECO:0007669"/>
    <property type="project" value="TreeGrafter"/>
</dbReference>
<evidence type="ECO:0000256" key="1">
    <source>
        <dbReference type="ARBA" id="ARBA00009403"/>
    </source>
</evidence>
<dbReference type="PANTHER" id="PTHR46186">
    <property type="entry name" value="CYSTATIN"/>
    <property type="match status" value="1"/>
</dbReference>
<keyword evidence="4" id="KW-0732">Signal</keyword>
<keyword evidence="2" id="KW-0646">Protease inhibitor</keyword>
<dbReference type="GO" id="GO:0005737">
    <property type="term" value="C:cytoplasm"/>
    <property type="evidence" value="ECO:0007669"/>
    <property type="project" value="TreeGrafter"/>
</dbReference>
<dbReference type="OrthoDB" id="6481506at2759"/>
<dbReference type="Proteomes" id="UP000728032">
    <property type="component" value="Unassembled WGS sequence"/>
</dbReference>
<gene>
    <name evidence="6" type="ORF">ONB1V03_LOCUS4938</name>
</gene>
<keyword evidence="7" id="KW-1185">Reference proteome</keyword>
<dbReference type="Pfam" id="PF00031">
    <property type="entry name" value="Cystatin"/>
    <property type="match status" value="1"/>
</dbReference>
<dbReference type="SMART" id="SM00043">
    <property type="entry name" value="CY"/>
    <property type="match status" value="1"/>
</dbReference>
<dbReference type="Gene3D" id="3.10.450.10">
    <property type="match status" value="1"/>
</dbReference>
<dbReference type="SUPFAM" id="SSF54403">
    <property type="entry name" value="Cystatin/monellin"/>
    <property type="match status" value="1"/>
</dbReference>
<organism evidence="6">
    <name type="scientific">Oppiella nova</name>
    <dbReference type="NCBI Taxonomy" id="334625"/>
    <lineage>
        <taxon>Eukaryota</taxon>
        <taxon>Metazoa</taxon>
        <taxon>Ecdysozoa</taxon>
        <taxon>Arthropoda</taxon>
        <taxon>Chelicerata</taxon>
        <taxon>Arachnida</taxon>
        <taxon>Acari</taxon>
        <taxon>Acariformes</taxon>
        <taxon>Sarcoptiformes</taxon>
        <taxon>Oribatida</taxon>
        <taxon>Brachypylina</taxon>
        <taxon>Oppioidea</taxon>
        <taxon>Oppiidae</taxon>
        <taxon>Oppiella</taxon>
    </lineage>
</organism>
<evidence type="ECO:0000256" key="2">
    <source>
        <dbReference type="ARBA" id="ARBA00022690"/>
    </source>
</evidence>